<dbReference type="EMBL" id="BAAACA010000004">
    <property type="protein sequence ID" value="GAA0579914.1"/>
    <property type="molecule type" value="Genomic_DNA"/>
</dbReference>
<reference evidence="3" key="1">
    <citation type="journal article" date="2019" name="Int. J. Syst. Evol. Microbiol.">
        <title>The Global Catalogue of Microorganisms (GCM) 10K type strain sequencing project: providing services to taxonomists for standard genome sequencing and annotation.</title>
        <authorList>
            <consortium name="The Broad Institute Genomics Platform"/>
            <consortium name="The Broad Institute Genome Sequencing Center for Infectious Disease"/>
            <person name="Wu L."/>
            <person name="Ma J."/>
        </authorList>
    </citation>
    <scope>NUCLEOTIDE SEQUENCE [LARGE SCALE GENOMIC DNA]</scope>
    <source>
        <strain evidence="3">JCM 5067</strain>
    </source>
</reference>
<evidence type="ECO:0000313" key="2">
    <source>
        <dbReference type="EMBL" id="GAA0579914.1"/>
    </source>
</evidence>
<organism evidence="2 3">
    <name type="scientific">Streptomyces crystallinus</name>
    <dbReference type="NCBI Taxonomy" id="68191"/>
    <lineage>
        <taxon>Bacteria</taxon>
        <taxon>Bacillati</taxon>
        <taxon>Actinomycetota</taxon>
        <taxon>Actinomycetes</taxon>
        <taxon>Kitasatosporales</taxon>
        <taxon>Streptomycetaceae</taxon>
        <taxon>Streptomyces</taxon>
    </lineage>
</organism>
<feature type="region of interest" description="Disordered" evidence="1">
    <location>
        <begin position="1"/>
        <end position="21"/>
    </location>
</feature>
<dbReference type="Proteomes" id="UP001500668">
    <property type="component" value="Unassembled WGS sequence"/>
</dbReference>
<sequence>MGGAGEPGYGQGARGGHGQADSAACSFHLLPPVGELGGRWGGGARCAYKLVQTNPVVKTSGASRGITETRRLFTRSYLLDTVLLQKGSAVITYG</sequence>
<protein>
    <submittedName>
        <fullName evidence="2">Uncharacterized protein</fullName>
    </submittedName>
</protein>
<keyword evidence="3" id="KW-1185">Reference proteome</keyword>
<name>A0ABN1F1D9_9ACTN</name>
<accession>A0ABN1F1D9</accession>
<comment type="caution">
    <text evidence="2">The sequence shown here is derived from an EMBL/GenBank/DDBJ whole genome shotgun (WGS) entry which is preliminary data.</text>
</comment>
<gene>
    <name evidence="2" type="ORF">GCM10010394_05600</name>
</gene>
<evidence type="ECO:0000256" key="1">
    <source>
        <dbReference type="SAM" id="MobiDB-lite"/>
    </source>
</evidence>
<feature type="compositionally biased region" description="Gly residues" evidence="1">
    <location>
        <begin position="1"/>
        <end position="18"/>
    </location>
</feature>
<evidence type="ECO:0000313" key="3">
    <source>
        <dbReference type="Proteomes" id="UP001500668"/>
    </source>
</evidence>
<proteinExistence type="predicted"/>